<dbReference type="SUPFAM" id="SSF52540">
    <property type="entry name" value="P-loop containing nucleoside triphosphate hydrolases"/>
    <property type="match status" value="1"/>
</dbReference>
<evidence type="ECO:0000256" key="2">
    <source>
        <dbReference type="ARBA" id="ARBA00022679"/>
    </source>
</evidence>
<evidence type="ECO:0000256" key="3">
    <source>
        <dbReference type="ARBA" id="ARBA00022695"/>
    </source>
</evidence>
<dbReference type="InterPro" id="IPR022754">
    <property type="entry name" value="DNA_pol_III_gamma-3"/>
</dbReference>
<comment type="caution">
    <text evidence="14">The sequence shown here is derived from an EMBL/GenBank/DDBJ whole genome shotgun (WGS) entry which is preliminary data.</text>
</comment>
<dbReference type="GO" id="GO:0009360">
    <property type="term" value="C:DNA polymerase III complex"/>
    <property type="evidence" value="ECO:0007669"/>
    <property type="project" value="InterPro"/>
</dbReference>
<feature type="domain" description="AAA+ ATPase" evidence="13">
    <location>
        <begin position="44"/>
        <end position="186"/>
    </location>
</feature>
<dbReference type="CDD" id="cd00009">
    <property type="entry name" value="AAA"/>
    <property type="match status" value="1"/>
</dbReference>
<comment type="catalytic activity">
    <reaction evidence="10 11">
        <text>DNA(n) + a 2'-deoxyribonucleoside 5'-triphosphate = DNA(n+1) + diphosphate</text>
        <dbReference type="Rhea" id="RHEA:22508"/>
        <dbReference type="Rhea" id="RHEA-COMP:17339"/>
        <dbReference type="Rhea" id="RHEA-COMP:17340"/>
        <dbReference type="ChEBI" id="CHEBI:33019"/>
        <dbReference type="ChEBI" id="CHEBI:61560"/>
        <dbReference type="ChEBI" id="CHEBI:173112"/>
        <dbReference type="EC" id="2.7.7.7"/>
    </reaction>
</comment>
<comment type="subunit">
    <text evidence="11">DNA polymerase III contains a core (composed of alpha, epsilon and theta chains) that associates with a tau subunit. This core dimerizes to form the POLIII' complex. PolIII' associates with the gamma complex (composed of gamma, delta, delta', psi and chi chains) and with the beta chain to form the complete DNA polymerase III complex.</text>
</comment>
<dbReference type="Pfam" id="PF22608">
    <property type="entry name" value="DNAX_ATPase_lid"/>
    <property type="match status" value="1"/>
</dbReference>
<dbReference type="FunFam" id="3.40.50.300:FF:000014">
    <property type="entry name" value="DNA polymerase III subunit gamma/tau"/>
    <property type="match status" value="1"/>
</dbReference>
<dbReference type="InterPro" id="IPR045085">
    <property type="entry name" value="HLD_clamp_pol_III_gamma_tau"/>
</dbReference>
<dbReference type="InterPro" id="IPR012763">
    <property type="entry name" value="DNA_pol_III_sug/sutau_N"/>
</dbReference>
<dbReference type="GO" id="GO:0006261">
    <property type="term" value="P:DNA-templated DNA replication"/>
    <property type="evidence" value="ECO:0007669"/>
    <property type="project" value="TreeGrafter"/>
</dbReference>
<dbReference type="InterPro" id="IPR001270">
    <property type="entry name" value="ClpA/B"/>
</dbReference>
<dbReference type="Pfam" id="PF12169">
    <property type="entry name" value="DNA_pol3_gamma3"/>
    <property type="match status" value="1"/>
</dbReference>
<dbReference type="InterPro" id="IPR003593">
    <property type="entry name" value="AAA+_ATPase"/>
</dbReference>
<dbReference type="GO" id="GO:0005524">
    <property type="term" value="F:ATP binding"/>
    <property type="evidence" value="ECO:0007669"/>
    <property type="project" value="UniProtKB-KW"/>
</dbReference>
<proteinExistence type="inferred from homology"/>
<evidence type="ECO:0000256" key="6">
    <source>
        <dbReference type="ARBA" id="ARBA00022741"/>
    </source>
</evidence>
<keyword evidence="7" id="KW-0862">Zinc</keyword>
<dbReference type="Pfam" id="PF20964">
    <property type="entry name" value="DnaX_C"/>
    <property type="match status" value="1"/>
</dbReference>
<dbReference type="CDD" id="cd18137">
    <property type="entry name" value="HLD_clamp_pol_III_gamma_tau"/>
    <property type="match status" value="1"/>
</dbReference>
<dbReference type="Gene3D" id="1.10.8.60">
    <property type="match status" value="1"/>
</dbReference>
<accession>A0A419EPA6</accession>
<evidence type="ECO:0000256" key="5">
    <source>
        <dbReference type="ARBA" id="ARBA00022723"/>
    </source>
</evidence>
<dbReference type="InterPro" id="IPR050238">
    <property type="entry name" value="DNA_Rep/Repair_Clamp_Loader"/>
</dbReference>
<evidence type="ECO:0000256" key="9">
    <source>
        <dbReference type="ARBA" id="ARBA00022932"/>
    </source>
</evidence>
<evidence type="ECO:0000256" key="11">
    <source>
        <dbReference type="RuleBase" id="RU364063"/>
    </source>
</evidence>
<dbReference type="NCBIfam" id="TIGR02397">
    <property type="entry name" value="dnaX_nterm"/>
    <property type="match status" value="1"/>
</dbReference>
<keyword evidence="3 11" id="KW-0548">Nucleotidyltransferase</keyword>
<evidence type="ECO:0000256" key="8">
    <source>
        <dbReference type="ARBA" id="ARBA00022840"/>
    </source>
</evidence>
<keyword evidence="5" id="KW-0479">Metal-binding</keyword>
<gene>
    <name evidence="11 14" type="primary">dnaX</name>
    <name evidence="14" type="ORF">C4532_18845</name>
</gene>
<dbReference type="SMART" id="SM00382">
    <property type="entry name" value="AAA"/>
    <property type="match status" value="1"/>
</dbReference>
<evidence type="ECO:0000256" key="10">
    <source>
        <dbReference type="ARBA" id="ARBA00049244"/>
    </source>
</evidence>
<feature type="region of interest" description="Disordered" evidence="12">
    <location>
        <begin position="537"/>
        <end position="558"/>
    </location>
</feature>
<comment type="similarity">
    <text evidence="1 11">Belongs to the DnaX/STICHEL family.</text>
</comment>
<dbReference type="GO" id="GO:0003677">
    <property type="term" value="F:DNA binding"/>
    <property type="evidence" value="ECO:0007669"/>
    <property type="project" value="InterPro"/>
</dbReference>
<evidence type="ECO:0000259" key="13">
    <source>
        <dbReference type="SMART" id="SM00382"/>
    </source>
</evidence>
<dbReference type="SUPFAM" id="SSF48019">
    <property type="entry name" value="post-AAA+ oligomerization domain-like"/>
    <property type="match status" value="1"/>
</dbReference>
<keyword evidence="9 11" id="KW-0239">DNA-directed DNA polymerase</keyword>
<dbReference type="Gene3D" id="3.40.50.300">
    <property type="entry name" value="P-loop containing nucleotide triphosphate hydrolases"/>
    <property type="match status" value="1"/>
</dbReference>
<dbReference type="NCBIfam" id="NF004046">
    <property type="entry name" value="PRK05563.1"/>
    <property type="match status" value="1"/>
</dbReference>
<keyword evidence="4 11" id="KW-0235">DNA replication</keyword>
<dbReference type="InterPro" id="IPR027417">
    <property type="entry name" value="P-loop_NTPase"/>
</dbReference>
<dbReference type="PRINTS" id="PR00300">
    <property type="entry name" value="CLPPROTEASEA"/>
</dbReference>
<feature type="region of interest" description="Disordered" evidence="12">
    <location>
        <begin position="386"/>
        <end position="452"/>
    </location>
</feature>
<dbReference type="EMBL" id="QZKI01000136">
    <property type="protein sequence ID" value="RJP64700.1"/>
    <property type="molecule type" value="Genomic_DNA"/>
</dbReference>
<dbReference type="Proteomes" id="UP000285961">
    <property type="component" value="Unassembled WGS sequence"/>
</dbReference>
<keyword evidence="8 11" id="KW-0067">ATP-binding</keyword>
<organism evidence="14 15">
    <name type="scientific">Candidatus Abyssobacteria bacterium SURF_17</name>
    <dbReference type="NCBI Taxonomy" id="2093361"/>
    <lineage>
        <taxon>Bacteria</taxon>
        <taxon>Pseudomonadati</taxon>
        <taxon>Candidatus Hydrogenedentota</taxon>
        <taxon>Candidatus Abyssobacteria</taxon>
    </lineage>
</organism>
<comment type="function">
    <text evidence="11">DNA polymerase III is a complex, multichain enzyme responsible for most of the replicative synthesis in bacteria. This DNA polymerase also exhibits 3' to 5' exonuclease activity.</text>
</comment>
<dbReference type="PANTHER" id="PTHR11669:SF0">
    <property type="entry name" value="PROTEIN STICHEL-LIKE 2"/>
    <property type="match status" value="1"/>
</dbReference>
<keyword evidence="2 11" id="KW-0808">Transferase</keyword>
<name>A0A419EPA6_9BACT</name>
<feature type="compositionally biased region" description="Acidic residues" evidence="12">
    <location>
        <begin position="427"/>
        <end position="439"/>
    </location>
</feature>
<dbReference type="FunFam" id="1.10.8.60:FF:000013">
    <property type="entry name" value="DNA polymerase III subunit gamma/tau"/>
    <property type="match status" value="1"/>
</dbReference>
<protein>
    <recommendedName>
        <fullName evidence="11">DNA polymerase III subunit gamma/tau</fullName>
        <ecNumber evidence="11">2.7.7.7</ecNumber>
    </recommendedName>
</protein>
<evidence type="ECO:0000256" key="12">
    <source>
        <dbReference type="SAM" id="MobiDB-lite"/>
    </source>
</evidence>
<dbReference type="PANTHER" id="PTHR11669">
    <property type="entry name" value="REPLICATION FACTOR C / DNA POLYMERASE III GAMMA-TAU SUBUNIT"/>
    <property type="match status" value="1"/>
</dbReference>
<dbReference type="GO" id="GO:0003887">
    <property type="term" value="F:DNA-directed DNA polymerase activity"/>
    <property type="evidence" value="ECO:0007669"/>
    <property type="project" value="UniProtKB-KW"/>
</dbReference>
<dbReference type="EC" id="2.7.7.7" evidence="11"/>
<dbReference type="Gene3D" id="1.20.272.10">
    <property type="match status" value="1"/>
</dbReference>
<dbReference type="InterPro" id="IPR008921">
    <property type="entry name" value="DNA_pol3_clamp-load_cplx_C"/>
</dbReference>
<dbReference type="InterPro" id="IPR048448">
    <property type="entry name" value="DnaX-like_C"/>
</dbReference>
<dbReference type="GO" id="GO:0046872">
    <property type="term" value="F:metal ion binding"/>
    <property type="evidence" value="ECO:0007669"/>
    <property type="project" value="UniProtKB-KW"/>
</dbReference>
<keyword evidence="6 11" id="KW-0547">Nucleotide-binding</keyword>
<reference evidence="14 15" key="1">
    <citation type="journal article" date="2017" name="ISME J.">
        <title>Energy and carbon metabolisms in a deep terrestrial subsurface fluid microbial community.</title>
        <authorList>
            <person name="Momper L."/>
            <person name="Jungbluth S.P."/>
            <person name="Lee M.D."/>
            <person name="Amend J.P."/>
        </authorList>
    </citation>
    <scope>NUCLEOTIDE SEQUENCE [LARGE SCALE GENOMIC DNA]</scope>
    <source>
        <strain evidence="14">SURF_17</strain>
    </source>
</reference>
<sequence>MQEERRRVSYVVLARKWRPKRFEDVVGQEHITTTLLNSIRSGRTAHAYLFVGPRGIGKTSTARIFAKALTCPEANDGEPCGECSACREIADGRSIDVIEIDGASNNSVEDVRVLRENVKIGPASLKFKVYIIDEVHMLSAAAFNAFLKTLEEPPAHVKFIFATTEAQKIPATVLSRCQRFDFRRLTSRQIFKRLKDIVDSEGIRVDERALFAVARASEGSMRDAQSILDQLVSFSEAEISVSDVHAMLGTVGFDVYRQVAIAFCEGDSFLILKTIDDLVERGKDLAQFLRELTLFFRNIFMVSFSGGEQLVDLPEEDISALKELGGRFKPSDLIRMVQEFSELEARFRQLPSARIALEMLLMRIAQVGAEVSIDSLISKLTSLEKRLKPGGGGSPPALDTGRQLALDPQGPAVKEKPRNTYRPSSDEPAEEAEPEEPAAEPESSPPPEEEEPQLNLFRRFLDKVQEHSMSTYSFLGRGRFCGIENGQMIIAFDAVNGYHKKHLEQKNIKMLLEETLKEVAGGQMKLKLVLEREDAPAVSQPKQVTPPTSLTEIEESKERRMEKALENPVVKKVIDLFNGKIVYVSG</sequence>
<evidence type="ECO:0000313" key="14">
    <source>
        <dbReference type="EMBL" id="RJP64700.1"/>
    </source>
</evidence>
<evidence type="ECO:0000313" key="15">
    <source>
        <dbReference type="Proteomes" id="UP000285961"/>
    </source>
</evidence>
<evidence type="ECO:0000256" key="1">
    <source>
        <dbReference type="ARBA" id="ARBA00006360"/>
    </source>
</evidence>
<feature type="compositionally biased region" description="Polar residues" evidence="12">
    <location>
        <begin position="540"/>
        <end position="551"/>
    </location>
</feature>
<dbReference type="AlphaFoldDB" id="A0A419EPA6"/>
<dbReference type="Pfam" id="PF13177">
    <property type="entry name" value="DNA_pol3_delta2"/>
    <property type="match status" value="1"/>
</dbReference>
<evidence type="ECO:0000256" key="4">
    <source>
        <dbReference type="ARBA" id="ARBA00022705"/>
    </source>
</evidence>
<evidence type="ECO:0000256" key="7">
    <source>
        <dbReference type="ARBA" id="ARBA00022833"/>
    </source>
</evidence>